<sequence>MRLLYTLTSYRPALGGAQIHTHLLAQHLAEHHAVQAVCHWDHNRSDWLLGTTLRQPPARDYEIDTISVHRLGFSWTEKLRMAIWLPLYYPLMQVALPPIAGEVARHLHPLAQSADLIHNVRIGREGLSYASWQTACQYDIPFVFTPVHHPRWVGWRYRAYIELYRRADAVIALTPSEKSTLIDLGVAPDHIHVTGIGPVLAEQADAQRFRRQYGLEAPMVLFLGQHYPYKGFRQLLEAAPLVWQHHSDTQFVFIGPPVKDSDQVFLAYTDSRIHHLGPVDLQAKTDALAACDLLCVPSSQESFGGVFTEAWSLGKPVVGGRIPAVADVVYEGTDGFLVAQDPDQIAERICYLLAYPERAQAMGQAGQAKVQQHYTWPTLAQKTEQVYRAVLGI</sequence>
<dbReference type="PANTHER" id="PTHR12526">
    <property type="entry name" value="GLYCOSYLTRANSFERASE"/>
    <property type="match status" value="1"/>
</dbReference>
<gene>
    <name evidence="2" type="ORF">XM38_023990</name>
</gene>
<dbReference type="GO" id="GO:0016757">
    <property type="term" value="F:glycosyltransferase activity"/>
    <property type="evidence" value="ECO:0007669"/>
    <property type="project" value="TreeGrafter"/>
</dbReference>
<feature type="domain" description="Glycosyltransferase subfamily 4-like N-terminal" evidence="1">
    <location>
        <begin position="15"/>
        <end position="195"/>
    </location>
</feature>
<dbReference type="Proteomes" id="UP000191901">
    <property type="component" value="Chromosome"/>
</dbReference>
<dbReference type="SUPFAM" id="SSF53756">
    <property type="entry name" value="UDP-Glycosyltransferase/glycogen phosphorylase"/>
    <property type="match status" value="1"/>
</dbReference>
<proteinExistence type="predicted"/>
<dbReference type="EMBL" id="CP021983">
    <property type="protein sequence ID" value="ASC71447.1"/>
    <property type="molecule type" value="Genomic_DNA"/>
</dbReference>
<dbReference type="InterPro" id="IPR028098">
    <property type="entry name" value="Glyco_trans_4-like_N"/>
</dbReference>
<reference evidence="2 3" key="1">
    <citation type="journal article" date="2016" name="Biochim. Biophys. Acta">
        <title>Characterization of red-shifted phycobilisomes isolated from the chlorophyll f-containing cyanobacterium Halomicronema hongdechloris.</title>
        <authorList>
            <person name="Li Y."/>
            <person name="Lin Y."/>
            <person name="Garvey C.J."/>
            <person name="Birch D."/>
            <person name="Corkery R.W."/>
            <person name="Loughlin P.C."/>
            <person name="Scheer H."/>
            <person name="Willows R.D."/>
            <person name="Chen M."/>
        </authorList>
    </citation>
    <scope>NUCLEOTIDE SEQUENCE [LARGE SCALE GENOMIC DNA]</scope>
    <source>
        <strain evidence="2 3">C2206</strain>
    </source>
</reference>
<dbReference type="KEGG" id="hhg:XM38_023990"/>
<dbReference type="Gene3D" id="3.40.50.2000">
    <property type="entry name" value="Glycogen Phosphorylase B"/>
    <property type="match status" value="2"/>
</dbReference>
<evidence type="ECO:0000313" key="2">
    <source>
        <dbReference type="EMBL" id="ASC71447.1"/>
    </source>
</evidence>
<dbReference type="STRING" id="1641165.XM38_22755"/>
<name>A0A1Z3HMS8_9CYAN</name>
<accession>A0A1Z3HMS8</accession>
<protein>
    <submittedName>
        <fullName evidence="2">Glycosyltransferase Type 1</fullName>
    </submittedName>
</protein>
<evidence type="ECO:0000259" key="1">
    <source>
        <dbReference type="Pfam" id="PF13579"/>
    </source>
</evidence>
<dbReference type="CDD" id="cd03801">
    <property type="entry name" value="GT4_PimA-like"/>
    <property type="match status" value="1"/>
</dbReference>
<dbReference type="Pfam" id="PF13579">
    <property type="entry name" value="Glyco_trans_4_4"/>
    <property type="match status" value="1"/>
</dbReference>
<dbReference type="PANTHER" id="PTHR12526:SF638">
    <property type="entry name" value="SPORE COAT PROTEIN SA"/>
    <property type="match status" value="1"/>
</dbReference>
<dbReference type="Pfam" id="PF13692">
    <property type="entry name" value="Glyco_trans_1_4"/>
    <property type="match status" value="1"/>
</dbReference>
<keyword evidence="3" id="KW-1185">Reference proteome</keyword>
<organism evidence="2 3">
    <name type="scientific">Halomicronema hongdechloris C2206</name>
    <dbReference type="NCBI Taxonomy" id="1641165"/>
    <lineage>
        <taxon>Bacteria</taxon>
        <taxon>Bacillati</taxon>
        <taxon>Cyanobacteriota</taxon>
        <taxon>Cyanophyceae</taxon>
        <taxon>Nodosilineales</taxon>
        <taxon>Nodosilineaceae</taxon>
        <taxon>Halomicronema</taxon>
    </lineage>
</organism>
<dbReference type="AlphaFoldDB" id="A0A1Z3HMS8"/>
<dbReference type="RefSeq" id="WP_088429883.1">
    <property type="nucleotide sequence ID" value="NZ_CP021983.2"/>
</dbReference>
<dbReference type="OrthoDB" id="502646at2"/>
<evidence type="ECO:0000313" key="3">
    <source>
        <dbReference type="Proteomes" id="UP000191901"/>
    </source>
</evidence>